<evidence type="ECO:0000313" key="2">
    <source>
        <dbReference type="EMBL" id="GAH15972.1"/>
    </source>
</evidence>
<sequence length="52" mass="5957">MLVLAVIGTRDIVFYDALGQIDVSSEYSSVLPWLRYIIEPFAIIAFILYFLT</sequence>
<gene>
    <name evidence="2" type="ORF">S01H4_60393</name>
</gene>
<comment type="caution">
    <text evidence="2">The sequence shown here is derived from an EMBL/GenBank/DDBJ whole genome shotgun (WGS) entry which is preliminary data.</text>
</comment>
<accession>X1D6Z6</accession>
<dbReference type="AlphaFoldDB" id="X1D6Z6"/>
<keyword evidence="1" id="KW-0812">Transmembrane</keyword>
<keyword evidence="1" id="KW-0472">Membrane</keyword>
<evidence type="ECO:0000256" key="1">
    <source>
        <dbReference type="SAM" id="Phobius"/>
    </source>
</evidence>
<dbReference type="EMBL" id="BART01035602">
    <property type="protein sequence ID" value="GAH15972.1"/>
    <property type="molecule type" value="Genomic_DNA"/>
</dbReference>
<protein>
    <submittedName>
        <fullName evidence="2">Uncharacterized protein</fullName>
    </submittedName>
</protein>
<reference evidence="2" key="1">
    <citation type="journal article" date="2014" name="Front. Microbiol.">
        <title>High frequency of phylogenetically diverse reductive dehalogenase-homologous genes in deep subseafloor sedimentary metagenomes.</title>
        <authorList>
            <person name="Kawai M."/>
            <person name="Futagami T."/>
            <person name="Toyoda A."/>
            <person name="Takaki Y."/>
            <person name="Nishi S."/>
            <person name="Hori S."/>
            <person name="Arai W."/>
            <person name="Tsubouchi T."/>
            <person name="Morono Y."/>
            <person name="Uchiyama I."/>
            <person name="Ito T."/>
            <person name="Fujiyama A."/>
            <person name="Inagaki F."/>
            <person name="Takami H."/>
        </authorList>
    </citation>
    <scope>NUCLEOTIDE SEQUENCE</scope>
    <source>
        <strain evidence="2">Expedition CK06-06</strain>
    </source>
</reference>
<organism evidence="2">
    <name type="scientific">marine sediment metagenome</name>
    <dbReference type="NCBI Taxonomy" id="412755"/>
    <lineage>
        <taxon>unclassified sequences</taxon>
        <taxon>metagenomes</taxon>
        <taxon>ecological metagenomes</taxon>
    </lineage>
</organism>
<feature type="transmembrane region" description="Helical" evidence="1">
    <location>
        <begin position="33"/>
        <end position="51"/>
    </location>
</feature>
<name>X1D6Z6_9ZZZZ</name>
<keyword evidence="1" id="KW-1133">Transmembrane helix</keyword>
<proteinExistence type="predicted"/>